<evidence type="ECO:0000313" key="13">
    <source>
        <dbReference type="Proteomes" id="UP000557193"/>
    </source>
</evidence>
<keyword evidence="4" id="KW-1003">Cell membrane</keyword>
<dbReference type="EMBL" id="JACHLL010000005">
    <property type="protein sequence ID" value="MBB6342768.1"/>
    <property type="molecule type" value="Genomic_DNA"/>
</dbReference>
<protein>
    <submittedName>
        <fullName evidence="12">Protein TonB</fullName>
    </submittedName>
</protein>
<keyword evidence="3" id="KW-0813">Transport</keyword>
<name>A0A7X0ESX5_9PSED</name>
<proteinExistence type="inferred from homology"/>
<evidence type="ECO:0000256" key="1">
    <source>
        <dbReference type="ARBA" id="ARBA00004383"/>
    </source>
</evidence>
<dbReference type="PROSITE" id="PS52015">
    <property type="entry name" value="TONB_CTD"/>
    <property type="match status" value="1"/>
</dbReference>
<evidence type="ECO:0000256" key="7">
    <source>
        <dbReference type="ARBA" id="ARBA00022927"/>
    </source>
</evidence>
<dbReference type="RefSeq" id="WP_184684512.1">
    <property type="nucleotide sequence ID" value="NZ_JACHLL010000005.1"/>
</dbReference>
<dbReference type="GO" id="GO:0098797">
    <property type="term" value="C:plasma membrane protein complex"/>
    <property type="evidence" value="ECO:0007669"/>
    <property type="project" value="TreeGrafter"/>
</dbReference>
<dbReference type="GO" id="GO:0015031">
    <property type="term" value="P:protein transport"/>
    <property type="evidence" value="ECO:0007669"/>
    <property type="project" value="UniProtKB-KW"/>
</dbReference>
<keyword evidence="7" id="KW-0653">Protein transport</keyword>
<dbReference type="Proteomes" id="UP000557193">
    <property type="component" value="Unassembled WGS sequence"/>
</dbReference>
<keyword evidence="6" id="KW-0812">Transmembrane</keyword>
<dbReference type="NCBIfam" id="TIGR01352">
    <property type="entry name" value="tonB_Cterm"/>
    <property type="match status" value="1"/>
</dbReference>
<evidence type="ECO:0000256" key="8">
    <source>
        <dbReference type="ARBA" id="ARBA00022989"/>
    </source>
</evidence>
<evidence type="ECO:0000256" key="4">
    <source>
        <dbReference type="ARBA" id="ARBA00022475"/>
    </source>
</evidence>
<dbReference type="PANTHER" id="PTHR33446">
    <property type="entry name" value="PROTEIN TONB-RELATED"/>
    <property type="match status" value="1"/>
</dbReference>
<sequence>MSLAWRQVPTWAFSLLLILALHLGLGYWAWFWHAPLPPMELPPAAIMVELAPQPVVAPPPPPQPVVRAPEPKLVEAPKPKLAIYKPKPKPQPPKVQPKPQPPVVTPPMAQQRPASAPKAAQTAPPSPPSKAVPTWQSELFSHLSRYKRYPEAAKRREREGVRICKLRFTVDAQGRVLEYAVVGPSGNRLLDRATQDLIRRAQPLPPPPSELLSNGRLEIVAPIVYELKRG</sequence>
<dbReference type="Gene3D" id="3.30.1150.10">
    <property type="match status" value="1"/>
</dbReference>
<evidence type="ECO:0000256" key="5">
    <source>
        <dbReference type="ARBA" id="ARBA00022519"/>
    </source>
</evidence>
<feature type="domain" description="TonB C-terminal" evidence="11">
    <location>
        <begin position="134"/>
        <end position="230"/>
    </location>
</feature>
<evidence type="ECO:0000256" key="3">
    <source>
        <dbReference type="ARBA" id="ARBA00022448"/>
    </source>
</evidence>
<dbReference type="GO" id="GO:0031992">
    <property type="term" value="F:energy transducer activity"/>
    <property type="evidence" value="ECO:0007669"/>
    <property type="project" value="TreeGrafter"/>
</dbReference>
<dbReference type="PANTHER" id="PTHR33446:SF2">
    <property type="entry name" value="PROTEIN TONB"/>
    <property type="match status" value="1"/>
</dbReference>
<keyword evidence="9" id="KW-0472">Membrane</keyword>
<feature type="compositionally biased region" description="Pro residues" evidence="10">
    <location>
        <begin position="89"/>
        <end position="105"/>
    </location>
</feature>
<keyword evidence="5" id="KW-0997">Cell inner membrane</keyword>
<evidence type="ECO:0000256" key="9">
    <source>
        <dbReference type="ARBA" id="ARBA00023136"/>
    </source>
</evidence>
<accession>A0A7X0ESX5</accession>
<gene>
    <name evidence="12" type="ORF">HNP49_002950</name>
</gene>
<evidence type="ECO:0000256" key="10">
    <source>
        <dbReference type="SAM" id="MobiDB-lite"/>
    </source>
</evidence>
<organism evidence="12 13">
    <name type="scientific">Pseudomonas fluvialis</name>
    <dbReference type="NCBI Taxonomy" id="1793966"/>
    <lineage>
        <taxon>Bacteria</taxon>
        <taxon>Pseudomonadati</taxon>
        <taxon>Pseudomonadota</taxon>
        <taxon>Gammaproteobacteria</taxon>
        <taxon>Pseudomonadales</taxon>
        <taxon>Pseudomonadaceae</taxon>
        <taxon>Pseudomonas</taxon>
    </lineage>
</organism>
<comment type="subcellular location">
    <subcellularLocation>
        <location evidence="1">Cell inner membrane</location>
        <topology evidence="1">Single-pass membrane protein</topology>
        <orientation evidence="1">Periplasmic side</orientation>
    </subcellularLocation>
</comment>
<dbReference type="SUPFAM" id="SSF74653">
    <property type="entry name" value="TolA/TonB C-terminal domain"/>
    <property type="match status" value="1"/>
</dbReference>
<dbReference type="InterPro" id="IPR037682">
    <property type="entry name" value="TonB_C"/>
</dbReference>
<reference evidence="12 13" key="1">
    <citation type="submission" date="2020-08" db="EMBL/GenBank/DDBJ databases">
        <title>Functional genomics of gut bacteria from endangered species of beetles.</title>
        <authorList>
            <person name="Carlos-Shanley C."/>
        </authorList>
    </citation>
    <scope>NUCLEOTIDE SEQUENCE [LARGE SCALE GENOMIC DNA]</scope>
    <source>
        <strain evidence="12 13">S00202</strain>
    </source>
</reference>
<dbReference type="InterPro" id="IPR051045">
    <property type="entry name" value="TonB-dependent_transducer"/>
</dbReference>
<keyword evidence="13" id="KW-1185">Reference proteome</keyword>
<comment type="caution">
    <text evidence="12">The sequence shown here is derived from an EMBL/GenBank/DDBJ whole genome shotgun (WGS) entry which is preliminary data.</text>
</comment>
<dbReference type="InterPro" id="IPR006260">
    <property type="entry name" value="TonB/TolA_C"/>
</dbReference>
<evidence type="ECO:0000259" key="11">
    <source>
        <dbReference type="PROSITE" id="PS52015"/>
    </source>
</evidence>
<dbReference type="GO" id="GO:0055085">
    <property type="term" value="P:transmembrane transport"/>
    <property type="evidence" value="ECO:0007669"/>
    <property type="project" value="InterPro"/>
</dbReference>
<evidence type="ECO:0000256" key="2">
    <source>
        <dbReference type="ARBA" id="ARBA00006555"/>
    </source>
</evidence>
<dbReference type="Pfam" id="PF03544">
    <property type="entry name" value="TonB_C"/>
    <property type="match status" value="1"/>
</dbReference>
<evidence type="ECO:0000256" key="6">
    <source>
        <dbReference type="ARBA" id="ARBA00022692"/>
    </source>
</evidence>
<dbReference type="AlphaFoldDB" id="A0A7X0ESX5"/>
<keyword evidence="8" id="KW-1133">Transmembrane helix</keyword>
<comment type="similarity">
    <text evidence="2">Belongs to the TonB family.</text>
</comment>
<evidence type="ECO:0000313" key="12">
    <source>
        <dbReference type="EMBL" id="MBB6342768.1"/>
    </source>
</evidence>
<feature type="region of interest" description="Disordered" evidence="10">
    <location>
        <begin position="77"/>
        <end position="133"/>
    </location>
</feature>